<reference evidence="2" key="1">
    <citation type="journal article" date="2020" name="Stud. Mycol.">
        <title>101 Dothideomycetes genomes: a test case for predicting lifestyles and emergence of pathogens.</title>
        <authorList>
            <person name="Haridas S."/>
            <person name="Albert R."/>
            <person name="Binder M."/>
            <person name="Bloem J."/>
            <person name="Labutti K."/>
            <person name="Salamov A."/>
            <person name="Andreopoulos B."/>
            <person name="Baker S."/>
            <person name="Barry K."/>
            <person name="Bills G."/>
            <person name="Bluhm B."/>
            <person name="Cannon C."/>
            <person name="Castanera R."/>
            <person name="Culley D."/>
            <person name="Daum C."/>
            <person name="Ezra D."/>
            <person name="Gonzalez J."/>
            <person name="Henrissat B."/>
            <person name="Kuo A."/>
            <person name="Liang C."/>
            <person name="Lipzen A."/>
            <person name="Lutzoni F."/>
            <person name="Magnuson J."/>
            <person name="Mondo S."/>
            <person name="Nolan M."/>
            <person name="Ohm R."/>
            <person name="Pangilinan J."/>
            <person name="Park H.-J."/>
            <person name="Ramirez L."/>
            <person name="Alfaro M."/>
            <person name="Sun H."/>
            <person name="Tritt A."/>
            <person name="Yoshinaga Y."/>
            <person name="Zwiers L.-H."/>
            <person name="Turgeon B."/>
            <person name="Goodwin S."/>
            <person name="Spatafora J."/>
            <person name="Crous P."/>
            <person name="Grigoriev I."/>
        </authorList>
    </citation>
    <scope>NUCLEOTIDE SEQUENCE</scope>
    <source>
        <strain evidence="2">CBS 122367</strain>
    </source>
</reference>
<keyword evidence="3" id="KW-1185">Reference proteome</keyword>
<dbReference type="PANTHER" id="PTHR40788:SF1">
    <property type="entry name" value="IPA PROTEIN"/>
    <property type="match status" value="1"/>
</dbReference>
<dbReference type="Proteomes" id="UP000799291">
    <property type="component" value="Unassembled WGS sequence"/>
</dbReference>
<evidence type="ECO:0000313" key="2">
    <source>
        <dbReference type="EMBL" id="KAF2686975.1"/>
    </source>
</evidence>
<gene>
    <name evidence="2" type="ORF">K458DRAFT_470983</name>
</gene>
<proteinExistence type="predicted"/>
<name>A0A6G1J9Y1_9PLEO</name>
<organism evidence="2 3">
    <name type="scientific">Lentithecium fluviatile CBS 122367</name>
    <dbReference type="NCBI Taxonomy" id="1168545"/>
    <lineage>
        <taxon>Eukaryota</taxon>
        <taxon>Fungi</taxon>
        <taxon>Dikarya</taxon>
        <taxon>Ascomycota</taxon>
        <taxon>Pezizomycotina</taxon>
        <taxon>Dothideomycetes</taxon>
        <taxon>Pleosporomycetidae</taxon>
        <taxon>Pleosporales</taxon>
        <taxon>Massarineae</taxon>
        <taxon>Lentitheciaceae</taxon>
        <taxon>Lentithecium</taxon>
    </lineage>
</organism>
<dbReference type="PANTHER" id="PTHR40788">
    <property type="entry name" value="CLR5 DOMAIN-CONTAINING PROTEIN-RELATED"/>
    <property type="match status" value="1"/>
</dbReference>
<evidence type="ECO:0000313" key="3">
    <source>
        <dbReference type="Proteomes" id="UP000799291"/>
    </source>
</evidence>
<feature type="region of interest" description="Disordered" evidence="1">
    <location>
        <begin position="478"/>
        <end position="498"/>
    </location>
</feature>
<sequence>MKRDRTYLLDSIEAHGDKLLRRWRKRSSMPTGKWTITRLQYAGTCRNNARKDYRNVYLLPYLDIETLGNRPSVLIGLLNYRAYSPPAEWAQHDHHELMMGWACGVFDIIFNKNCVVMYGSDYGKLVTWTERTAHQPDIIGFPRVWLILEKQAYLMSFLRRVVEALLGDVTNDEPQSSAKWKELIHKGLRKSEPVYMGRYTGLLAQMHLVAKDCTNVCALEVIACEIAGDIVTHWFWQGAVDELEHTRVAVHRHRDSIRPGHSLPNDMDKALDALEVLLLQAIIPQRPSFSHWCDFRRDAKTGGTSSSVKPKSLGTPDNQRRFPFSMMLNFLDAHLASSPPVERSRLDEILFDKVSDYATIMELLAAVRMHCSERTIRDVHEIVQNEDRIAWRRAKAKMTALPKDYILDQPLKQFQSPPSGRRDQQTLFNVACFFKDIKNFMRPVTRQDILAGILKKDSKLHGGNDLFLSLPTSGEVPSRSKIAAPTVKEKTREKEIPPPLGNAAEVAEAEEDSAPTALVVSKRTLSVLRSMFPATSEERQTSTEWETFVQSMQNAGFSAKNRGGSTVPFEQVSGSRKIIFHRPHPVPKIHPIMLQSMGRRMNKWYGWRWETFMLAGK</sequence>
<protein>
    <submittedName>
        <fullName evidence="2">Uncharacterized protein</fullName>
    </submittedName>
</protein>
<accession>A0A6G1J9Y1</accession>
<dbReference type="OrthoDB" id="2922289at2759"/>
<feature type="compositionally biased region" description="Basic and acidic residues" evidence="1">
    <location>
        <begin position="487"/>
        <end position="496"/>
    </location>
</feature>
<dbReference type="AlphaFoldDB" id="A0A6G1J9Y1"/>
<dbReference type="EMBL" id="MU005576">
    <property type="protein sequence ID" value="KAF2686975.1"/>
    <property type="molecule type" value="Genomic_DNA"/>
</dbReference>
<evidence type="ECO:0000256" key="1">
    <source>
        <dbReference type="SAM" id="MobiDB-lite"/>
    </source>
</evidence>